<keyword evidence="9" id="KW-1185">Reference proteome</keyword>
<evidence type="ECO:0000256" key="5">
    <source>
        <dbReference type="ARBA" id="ARBA00022927"/>
    </source>
</evidence>
<evidence type="ECO:0000256" key="2">
    <source>
        <dbReference type="ARBA" id="ARBA00008180"/>
    </source>
</evidence>
<protein>
    <recommendedName>
        <fullName evidence="3">Vacuolar protein sorting-associated protein 52 homolog</fullName>
    </recommendedName>
</protein>
<sequence length="581" mass="66090">MKTDDTPPTPVTPSSIVDIDDEFVRASLSSGMDLRQYSEKLENELAGAHQLAVDHCIEEADKLAELHEQIVDCEATFAGIENIFSTFLAELGTVGSDMRSLQEQSVVINQQLHNRQRVRGELSQFVDDMVVPHTMIKGILEKDANDGIFLEQLHELQHKLQFVKAQEFKDVKSVMDVHDVIENLKFKALEKIRFGAVPPPVAFDAAEFAAPPVPGPVKDEYVDTMSKMFFSYFKTYISRLFKLQMTDSATKDDLLGADDTIKGTSFFSLKPQQRSRATVFSLGKRHNLLSTDLMAPLIIPHAATQANEAFQFESIFRSIQYALVDHCSHEFLFVCDFFMVNGQSGVDLFTQVMGKSIAHLIKTFEERIAANYDAISLFLCICLCTKYCELMDDRSVVSIDGYWDNIAKMLWYRLEAIMNSHNESVRNLDVKKLSTPIDTRPHYVIRRYAEFTCAILVCSDLSGKKTDNRLQALLNGQQAEIEGLLNRLATALKTKKEKLVFQINNYDIILTVLDEKLQGETKERTSFWELQQTKINAYVEEVLYPHFHSLIQFVNECEPLIDQNHSQLLKRHTGKVMQLVS</sequence>
<evidence type="ECO:0000313" key="9">
    <source>
        <dbReference type="Proteomes" id="UP000887577"/>
    </source>
</evidence>
<proteinExistence type="inferred from homology"/>
<evidence type="ECO:0000256" key="6">
    <source>
        <dbReference type="ARBA" id="ARBA00023034"/>
    </source>
</evidence>
<feature type="domain" description="Vps52 coiled-coil" evidence="7">
    <location>
        <begin position="57"/>
        <end position="193"/>
    </location>
</feature>
<evidence type="ECO:0000256" key="3">
    <source>
        <dbReference type="ARBA" id="ARBA00017083"/>
    </source>
</evidence>
<organism evidence="9 10">
    <name type="scientific">Panagrolaimus superbus</name>
    <dbReference type="NCBI Taxonomy" id="310955"/>
    <lineage>
        <taxon>Eukaryota</taxon>
        <taxon>Metazoa</taxon>
        <taxon>Ecdysozoa</taxon>
        <taxon>Nematoda</taxon>
        <taxon>Chromadorea</taxon>
        <taxon>Rhabditida</taxon>
        <taxon>Tylenchina</taxon>
        <taxon>Panagrolaimomorpha</taxon>
        <taxon>Panagrolaimoidea</taxon>
        <taxon>Panagrolaimidae</taxon>
        <taxon>Panagrolaimus</taxon>
    </lineage>
</organism>
<reference evidence="10" key="1">
    <citation type="submission" date="2022-11" db="UniProtKB">
        <authorList>
            <consortium name="WormBaseParasite"/>
        </authorList>
    </citation>
    <scope>IDENTIFICATION</scope>
</reference>
<accession>A0A914Z5Q9</accession>
<dbReference type="Pfam" id="PF04129">
    <property type="entry name" value="Vps52_CC"/>
    <property type="match status" value="1"/>
</dbReference>
<dbReference type="PANTHER" id="PTHR14190:SF7">
    <property type="entry name" value="VACUOLAR PROTEIN SORTING-ASSOCIATED PROTEIN 52 HOMOLOG"/>
    <property type="match status" value="1"/>
</dbReference>
<dbReference type="InterPro" id="IPR007258">
    <property type="entry name" value="Vps52"/>
</dbReference>
<name>A0A914Z5Q9_9BILA</name>
<dbReference type="GO" id="GO:0042147">
    <property type="term" value="P:retrograde transport, endosome to Golgi"/>
    <property type="evidence" value="ECO:0007669"/>
    <property type="project" value="TreeGrafter"/>
</dbReference>
<keyword evidence="4" id="KW-0813">Transport</keyword>
<dbReference type="WBParaSite" id="PSU_v2.g7280.t1">
    <property type="protein sequence ID" value="PSU_v2.g7280.t1"/>
    <property type="gene ID" value="PSU_v2.g7280"/>
</dbReference>
<comment type="similarity">
    <text evidence="2">Belongs to the VPS52 family.</text>
</comment>
<dbReference type="GO" id="GO:0006896">
    <property type="term" value="P:Golgi to vacuole transport"/>
    <property type="evidence" value="ECO:0007669"/>
    <property type="project" value="TreeGrafter"/>
</dbReference>
<keyword evidence="6" id="KW-0333">Golgi apparatus</keyword>
<evidence type="ECO:0000256" key="4">
    <source>
        <dbReference type="ARBA" id="ARBA00022448"/>
    </source>
</evidence>
<dbReference type="Proteomes" id="UP000887577">
    <property type="component" value="Unplaced"/>
</dbReference>
<evidence type="ECO:0000256" key="1">
    <source>
        <dbReference type="ARBA" id="ARBA00004601"/>
    </source>
</evidence>
<dbReference type="AlphaFoldDB" id="A0A914Z5Q9"/>
<keyword evidence="5" id="KW-0653">Protein transport</keyword>
<comment type="subcellular location">
    <subcellularLocation>
        <location evidence="1">Golgi apparatus</location>
        <location evidence="1">trans-Golgi network</location>
    </subcellularLocation>
</comment>
<evidence type="ECO:0000259" key="8">
    <source>
        <dbReference type="Pfam" id="PF20655"/>
    </source>
</evidence>
<dbReference type="GO" id="GO:0032456">
    <property type="term" value="P:endocytic recycling"/>
    <property type="evidence" value="ECO:0007669"/>
    <property type="project" value="TreeGrafter"/>
</dbReference>
<dbReference type="GO" id="GO:0015031">
    <property type="term" value="P:protein transport"/>
    <property type="evidence" value="ECO:0007669"/>
    <property type="project" value="UniProtKB-KW"/>
</dbReference>
<dbReference type="InterPro" id="IPR048319">
    <property type="entry name" value="Vps52_CC"/>
</dbReference>
<dbReference type="GO" id="GO:0005829">
    <property type="term" value="C:cytosol"/>
    <property type="evidence" value="ECO:0007669"/>
    <property type="project" value="GOC"/>
</dbReference>
<dbReference type="PANTHER" id="PTHR14190">
    <property type="entry name" value="SUPPRESSOR OF ACTIN MUTATIONS 2/VACUOLAR PROTEIN SORTING 52"/>
    <property type="match status" value="1"/>
</dbReference>
<dbReference type="Pfam" id="PF20655">
    <property type="entry name" value="Vps52_C"/>
    <property type="match status" value="1"/>
</dbReference>
<dbReference type="GO" id="GO:0007041">
    <property type="term" value="P:lysosomal transport"/>
    <property type="evidence" value="ECO:0007669"/>
    <property type="project" value="TreeGrafter"/>
</dbReference>
<dbReference type="InterPro" id="IPR048361">
    <property type="entry name" value="Vps52_C"/>
</dbReference>
<dbReference type="GO" id="GO:0000938">
    <property type="term" value="C:GARP complex"/>
    <property type="evidence" value="ECO:0007669"/>
    <property type="project" value="TreeGrafter"/>
</dbReference>
<dbReference type="GO" id="GO:0019905">
    <property type="term" value="F:syntaxin binding"/>
    <property type="evidence" value="ECO:0007669"/>
    <property type="project" value="TreeGrafter"/>
</dbReference>
<feature type="domain" description="Vps52 C-terminal" evidence="8">
    <location>
        <begin position="223"/>
        <end position="538"/>
    </location>
</feature>
<evidence type="ECO:0000313" key="10">
    <source>
        <dbReference type="WBParaSite" id="PSU_v2.g7280.t1"/>
    </source>
</evidence>
<evidence type="ECO:0000259" key="7">
    <source>
        <dbReference type="Pfam" id="PF04129"/>
    </source>
</evidence>